<reference evidence="1 2" key="1">
    <citation type="submission" date="2018-06" db="EMBL/GenBank/DDBJ databases">
        <title>Genomic Encyclopedia of Type Strains, Phase IV (KMG-IV): sequencing the most valuable type-strain genomes for metagenomic binning, comparative biology and taxonomic classification.</title>
        <authorList>
            <person name="Goeker M."/>
        </authorList>
    </citation>
    <scope>NUCLEOTIDE SEQUENCE [LARGE SCALE GENOMIC DNA]</scope>
    <source>
        <strain evidence="1 2">DSM 45479</strain>
    </source>
</reference>
<dbReference type="PANTHER" id="PTHR33375">
    <property type="entry name" value="CHROMOSOME-PARTITIONING PROTEIN PARB-RELATED"/>
    <property type="match status" value="1"/>
</dbReference>
<evidence type="ECO:0008006" key="3">
    <source>
        <dbReference type="Google" id="ProtNLM"/>
    </source>
</evidence>
<dbReference type="SUPFAM" id="SSF109709">
    <property type="entry name" value="KorB DNA-binding domain-like"/>
    <property type="match status" value="1"/>
</dbReference>
<dbReference type="InterPro" id="IPR050336">
    <property type="entry name" value="Chromosome_partition/occlusion"/>
</dbReference>
<accession>A0ABX9DVZ4</accession>
<dbReference type="Proteomes" id="UP000248714">
    <property type="component" value="Unassembled WGS sequence"/>
</dbReference>
<evidence type="ECO:0000313" key="1">
    <source>
        <dbReference type="EMBL" id="RAS59469.1"/>
    </source>
</evidence>
<gene>
    <name evidence="1" type="ORF">C8D87_11481</name>
</gene>
<comment type="caution">
    <text evidence="1">The sequence shown here is derived from an EMBL/GenBank/DDBJ whole genome shotgun (WGS) entry which is preliminary data.</text>
</comment>
<name>A0ABX9DVZ4_9PSEU</name>
<evidence type="ECO:0000313" key="2">
    <source>
        <dbReference type="Proteomes" id="UP000248714"/>
    </source>
</evidence>
<sequence>MTTTLDTEHDVTPADDAEIVPLTVDVTNEKTEYPYILRRVDPRRLRAVGNSREIGDIRTERPDLIESIAANGMDPKASLIMTVPDPTDGVVGVIAGFNRHAAAVEVRKLENPDLLIDIVVHEPGTTRADILVAQSNENGHRKDFTEFEQAGIYEELSLFGLDAETIARRVTHSVERVEAGLKVAASPRTRAASAAMPDTDILLMSALADITDEADHAELVEVLNTNPRNFQWRLRQKLVAQNQRIKQAEEAQRLQENGVAVVDDRDLPDTAESVDELCGADDLTPLDPDQHATCPGHAVAIEVDSDLDVELTEYCLDYAAFGHRTIAQVKIEAARAELQAAGVRQVASDDATAVTLRGLLADESAEHHLSDDEHADCPGHAAYVEDVLVYDKAKVVFVCTDYAAHGHLLREGFKSEATRSREWKAAENKRAAANNKLWKKAKTDRRKWLEKTCFKGWRSRDEKSLPARLQNWLALAEVQASHYLAEAAPMHSYACTLLGLDQSKGNIRSEYPIAVHLRKRTTSAAQAAHIRLAMVLAACESHFNAGYTSTADGSWRKPSEDTRFYFEVLAFLGYPAEHIEKVVLDPDLDIERWPHLAPGWVPGAKAA</sequence>
<keyword evidence="2" id="KW-1185">Reference proteome</keyword>
<organism evidence="1 2">
    <name type="scientific">Lentzea atacamensis</name>
    <dbReference type="NCBI Taxonomy" id="531938"/>
    <lineage>
        <taxon>Bacteria</taxon>
        <taxon>Bacillati</taxon>
        <taxon>Actinomycetota</taxon>
        <taxon>Actinomycetes</taxon>
        <taxon>Pseudonocardiales</taxon>
        <taxon>Pseudonocardiaceae</taxon>
        <taxon>Lentzea</taxon>
    </lineage>
</organism>
<proteinExistence type="predicted"/>
<dbReference type="PANTHER" id="PTHR33375:SF1">
    <property type="entry name" value="CHROMOSOME-PARTITIONING PROTEIN PARB-RELATED"/>
    <property type="match status" value="1"/>
</dbReference>
<protein>
    <recommendedName>
        <fullName evidence="3">ParB/Sulfiredoxin domain-containing protein</fullName>
    </recommendedName>
</protein>
<dbReference type="EMBL" id="QLTT01000014">
    <property type="protein sequence ID" value="RAS59469.1"/>
    <property type="molecule type" value="Genomic_DNA"/>
</dbReference>
<dbReference type="RefSeq" id="WP_112231902.1">
    <property type="nucleotide sequence ID" value="NZ_QLTT01000014.1"/>
</dbReference>